<reference evidence="20" key="1">
    <citation type="journal article" date="2020" name="mSystems">
        <title>Genome- and Community-Level Interaction Insights into Carbon Utilization and Element Cycling Functions of Hydrothermarchaeota in Hydrothermal Sediment.</title>
        <authorList>
            <person name="Zhou Z."/>
            <person name="Liu Y."/>
            <person name="Xu W."/>
            <person name="Pan J."/>
            <person name="Luo Z.H."/>
            <person name="Li M."/>
        </authorList>
    </citation>
    <scope>NUCLEOTIDE SEQUENCE [LARGE SCALE GENOMIC DNA]</scope>
    <source>
        <strain evidence="20">SpSt-349</strain>
    </source>
</reference>
<gene>
    <name evidence="20" type="primary">cobU</name>
    <name evidence="20" type="ORF">ENQ87_07520</name>
</gene>
<dbReference type="EC" id="2.7.1.156" evidence="8"/>
<evidence type="ECO:0000313" key="20">
    <source>
        <dbReference type="EMBL" id="HEN42212.1"/>
    </source>
</evidence>
<keyword evidence="12 19" id="KW-0547">Nucleotide-binding</keyword>
<dbReference type="Pfam" id="PF02283">
    <property type="entry name" value="CobU"/>
    <property type="match status" value="1"/>
</dbReference>
<comment type="catalytic activity">
    <reaction evidence="1">
        <text>adenosylcob(III)inamide + ATP = adenosylcob(III)inamide phosphate + ADP + H(+)</text>
        <dbReference type="Rhea" id="RHEA:15769"/>
        <dbReference type="ChEBI" id="CHEBI:2480"/>
        <dbReference type="ChEBI" id="CHEBI:15378"/>
        <dbReference type="ChEBI" id="CHEBI:30616"/>
        <dbReference type="ChEBI" id="CHEBI:58502"/>
        <dbReference type="ChEBI" id="CHEBI:456216"/>
        <dbReference type="EC" id="2.7.1.156"/>
    </reaction>
</comment>
<feature type="binding site" evidence="19">
    <location>
        <begin position="34"/>
        <end position="36"/>
    </location>
    <ligand>
        <name>GTP</name>
        <dbReference type="ChEBI" id="CHEBI:37565"/>
    </ligand>
</feature>
<feature type="binding site" evidence="19">
    <location>
        <position position="84"/>
    </location>
    <ligand>
        <name>GTP</name>
        <dbReference type="ChEBI" id="CHEBI:37565"/>
    </ligand>
</feature>
<evidence type="ECO:0000256" key="17">
    <source>
        <dbReference type="ARBA" id="ARBA00030571"/>
    </source>
</evidence>
<evidence type="ECO:0000256" key="18">
    <source>
        <dbReference type="PIRSR" id="PIRSR006135-1"/>
    </source>
</evidence>
<dbReference type="GO" id="GO:0008820">
    <property type="term" value="F:cobinamide phosphate guanylyltransferase activity"/>
    <property type="evidence" value="ECO:0007669"/>
    <property type="project" value="UniProtKB-EC"/>
</dbReference>
<evidence type="ECO:0000256" key="2">
    <source>
        <dbReference type="ARBA" id="ARBA00000711"/>
    </source>
</evidence>
<evidence type="ECO:0000256" key="7">
    <source>
        <dbReference type="ARBA" id="ARBA00007490"/>
    </source>
</evidence>
<evidence type="ECO:0000256" key="6">
    <source>
        <dbReference type="ARBA" id="ARBA00005159"/>
    </source>
</evidence>
<feature type="active site" description="GMP-histidine intermediate" evidence="18">
    <location>
        <position position="50"/>
    </location>
</feature>
<keyword evidence="20" id="KW-0548">Nucleotidyltransferase</keyword>
<dbReference type="InterPro" id="IPR003203">
    <property type="entry name" value="CobU/CobP"/>
</dbReference>
<evidence type="ECO:0000256" key="4">
    <source>
        <dbReference type="ARBA" id="ARBA00003889"/>
    </source>
</evidence>
<dbReference type="UniPathway" id="UPA00148">
    <property type="reaction ID" value="UER00236"/>
</dbReference>
<dbReference type="NCBIfam" id="NF004469">
    <property type="entry name" value="PRK05800.1"/>
    <property type="match status" value="1"/>
</dbReference>
<dbReference type="GO" id="GO:0005524">
    <property type="term" value="F:ATP binding"/>
    <property type="evidence" value="ECO:0007669"/>
    <property type="project" value="UniProtKB-KW"/>
</dbReference>
<evidence type="ECO:0000256" key="5">
    <source>
        <dbReference type="ARBA" id="ARBA00004692"/>
    </source>
</evidence>
<evidence type="ECO:0000256" key="19">
    <source>
        <dbReference type="PIRSR" id="PIRSR006135-2"/>
    </source>
</evidence>
<comment type="catalytic activity">
    <reaction evidence="2">
        <text>adenosylcob(III)inamide phosphate + GTP + H(+) = adenosylcob(III)inamide-GDP + diphosphate</text>
        <dbReference type="Rhea" id="RHEA:22712"/>
        <dbReference type="ChEBI" id="CHEBI:15378"/>
        <dbReference type="ChEBI" id="CHEBI:33019"/>
        <dbReference type="ChEBI" id="CHEBI:37565"/>
        <dbReference type="ChEBI" id="CHEBI:58502"/>
        <dbReference type="ChEBI" id="CHEBI:60487"/>
        <dbReference type="EC" id="2.7.7.62"/>
    </reaction>
</comment>
<dbReference type="PANTHER" id="PTHR34848">
    <property type="match status" value="1"/>
</dbReference>
<comment type="similarity">
    <text evidence="7">Belongs to the CobU/CobP family.</text>
</comment>
<evidence type="ECO:0000256" key="16">
    <source>
        <dbReference type="ARBA" id="ARBA00029570"/>
    </source>
</evidence>
<keyword evidence="13 20" id="KW-0418">Kinase</keyword>
<evidence type="ECO:0000256" key="1">
    <source>
        <dbReference type="ARBA" id="ARBA00000312"/>
    </source>
</evidence>
<organism evidence="20">
    <name type="scientific">Geobacter metallireducens</name>
    <dbReference type="NCBI Taxonomy" id="28232"/>
    <lineage>
        <taxon>Bacteria</taxon>
        <taxon>Pseudomonadati</taxon>
        <taxon>Thermodesulfobacteriota</taxon>
        <taxon>Desulfuromonadia</taxon>
        <taxon>Geobacterales</taxon>
        <taxon>Geobacteraceae</taxon>
        <taxon>Geobacter</taxon>
    </lineage>
</organism>
<comment type="pathway">
    <text evidence="5">Cofactor biosynthesis; adenosylcobalamin biosynthesis; adenosylcobalamin from cob(II)yrinate a,c-diamide: step 6/7.</text>
</comment>
<dbReference type="EMBL" id="DSOV01000035">
    <property type="protein sequence ID" value="HEN42212.1"/>
    <property type="molecule type" value="Genomic_DNA"/>
</dbReference>
<feature type="binding site" evidence="19">
    <location>
        <begin position="51"/>
        <end position="54"/>
    </location>
    <ligand>
        <name>GTP</name>
        <dbReference type="ChEBI" id="CHEBI:37565"/>
    </ligand>
</feature>
<evidence type="ECO:0000256" key="12">
    <source>
        <dbReference type="ARBA" id="ARBA00022741"/>
    </source>
</evidence>
<dbReference type="PANTHER" id="PTHR34848:SF1">
    <property type="entry name" value="BIFUNCTIONAL ADENOSYLCOBALAMIN BIOSYNTHESIS PROTEIN COBU"/>
    <property type="match status" value="1"/>
</dbReference>
<dbReference type="PIRSF" id="PIRSF006135">
    <property type="entry name" value="CobU"/>
    <property type="match status" value="1"/>
</dbReference>
<sequence>MARVIFITGGARSGKSRLAERIADGFGAPLGYLATGAAGDGEMAERIARHRQRRGDAWTTIEEPLELAGALRENDGRFGAVLVDCVTLWLTNLLLAYGDSGRCLERVRELTALFPLLATPVILVSNEVGMGIVPENRLARQFRDLAGEANELIAAAADEVHVTFSGLPLRLK</sequence>
<dbReference type="GO" id="GO:0005525">
    <property type="term" value="F:GTP binding"/>
    <property type="evidence" value="ECO:0007669"/>
    <property type="project" value="UniProtKB-KW"/>
</dbReference>
<name>A0A831UC27_GEOME</name>
<dbReference type="InterPro" id="IPR027417">
    <property type="entry name" value="P-loop_NTPase"/>
</dbReference>
<dbReference type="CDD" id="cd00544">
    <property type="entry name" value="CobU"/>
    <property type="match status" value="1"/>
</dbReference>
<feature type="binding site" evidence="19">
    <location>
        <position position="62"/>
    </location>
    <ligand>
        <name>GTP</name>
        <dbReference type="ChEBI" id="CHEBI:37565"/>
    </ligand>
</feature>
<evidence type="ECO:0000256" key="11">
    <source>
        <dbReference type="ARBA" id="ARBA00022679"/>
    </source>
</evidence>
<keyword evidence="14" id="KW-0067">ATP-binding</keyword>
<feature type="binding site" evidence="19">
    <location>
        <begin position="9"/>
        <end position="16"/>
    </location>
    <ligand>
        <name>GTP</name>
        <dbReference type="ChEBI" id="CHEBI:37565"/>
    </ligand>
</feature>
<keyword evidence="10" id="KW-0169">Cobalamin biosynthesis</keyword>
<keyword evidence="11 20" id="KW-0808">Transferase</keyword>
<comment type="catalytic activity">
    <reaction evidence="3">
        <text>adenosylcob(III)inamide + GTP = adenosylcob(III)inamide phosphate + GDP + H(+)</text>
        <dbReference type="Rhea" id="RHEA:15765"/>
        <dbReference type="ChEBI" id="CHEBI:2480"/>
        <dbReference type="ChEBI" id="CHEBI:15378"/>
        <dbReference type="ChEBI" id="CHEBI:37565"/>
        <dbReference type="ChEBI" id="CHEBI:58189"/>
        <dbReference type="ChEBI" id="CHEBI:58502"/>
        <dbReference type="EC" id="2.7.1.156"/>
    </reaction>
</comment>
<comment type="caution">
    <text evidence="20">The sequence shown here is derived from an EMBL/GenBank/DDBJ whole genome shotgun (WGS) entry which is preliminary data.</text>
</comment>
<evidence type="ECO:0000256" key="10">
    <source>
        <dbReference type="ARBA" id="ARBA00022573"/>
    </source>
</evidence>
<proteinExistence type="inferred from homology"/>
<dbReference type="Gene3D" id="3.40.50.300">
    <property type="entry name" value="P-loop containing nucleotide triphosphate hydrolases"/>
    <property type="match status" value="1"/>
</dbReference>
<comment type="function">
    <text evidence="4">Catalyzes ATP-dependent phosphorylation of adenosylcobinamide and addition of GMP to adenosylcobinamide phosphate.</text>
</comment>
<evidence type="ECO:0000256" key="9">
    <source>
        <dbReference type="ARBA" id="ARBA00012523"/>
    </source>
</evidence>
<dbReference type="EC" id="2.7.7.62" evidence="9"/>
<dbReference type="SUPFAM" id="SSF52540">
    <property type="entry name" value="P-loop containing nucleoside triphosphate hydrolases"/>
    <property type="match status" value="1"/>
</dbReference>
<dbReference type="GO" id="GO:0043752">
    <property type="term" value="F:adenosylcobinamide kinase activity"/>
    <property type="evidence" value="ECO:0007669"/>
    <property type="project" value="UniProtKB-EC"/>
</dbReference>
<accession>A0A831UC27</accession>
<evidence type="ECO:0000256" key="3">
    <source>
        <dbReference type="ARBA" id="ARBA00001522"/>
    </source>
</evidence>
<evidence type="ECO:0000256" key="15">
    <source>
        <dbReference type="ARBA" id="ARBA00023134"/>
    </source>
</evidence>
<evidence type="ECO:0000256" key="13">
    <source>
        <dbReference type="ARBA" id="ARBA00022777"/>
    </source>
</evidence>
<evidence type="ECO:0000256" key="8">
    <source>
        <dbReference type="ARBA" id="ARBA00012016"/>
    </source>
</evidence>
<evidence type="ECO:0000256" key="14">
    <source>
        <dbReference type="ARBA" id="ARBA00022840"/>
    </source>
</evidence>
<comment type="pathway">
    <text evidence="6">Cofactor biosynthesis; adenosylcobalamin biosynthesis; adenosylcobalamin from cob(II)yrinate a,c-diamide: step 5/7.</text>
</comment>
<dbReference type="AlphaFoldDB" id="A0A831UC27"/>
<protein>
    <recommendedName>
        <fullName evidence="16">Adenosylcobinamide kinase</fullName>
        <ecNumber evidence="8">2.7.1.156</ecNumber>
        <ecNumber evidence="9">2.7.7.62</ecNumber>
    </recommendedName>
    <alternativeName>
        <fullName evidence="17">Adenosylcobinamide-phosphate guanylyltransferase</fullName>
    </alternativeName>
</protein>
<dbReference type="GO" id="GO:0009236">
    <property type="term" value="P:cobalamin biosynthetic process"/>
    <property type="evidence" value="ECO:0007669"/>
    <property type="project" value="UniProtKB-UniPathway"/>
</dbReference>
<keyword evidence="15 19" id="KW-0342">GTP-binding</keyword>